<evidence type="ECO:0000313" key="2">
    <source>
        <dbReference type="EMBL" id="EIM57674.1"/>
    </source>
</evidence>
<keyword evidence="3" id="KW-1185">Reference proteome</keyword>
<dbReference type="STRING" id="633697.EubceDRAFT1_1899"/>
<dbReference type="CDD" id="cd18808">
    <property type="entry name" value="SF1_C_Upf1"/>
    <property type="match status" value="1"/>
</dbReference>
<reference evidence="2 3" key="2">
    <citation type="submission" date="2012-02" db="EMBL/GenBank/DDBJ databases">
        <title>Improved High-Quality Draft sequence of Eubacterium cellulosolvens 6.</title>
        <authorList>
            <consortium name="US DOE Joint Genome Institute"/>
            <person name="Lucas S."/>
            <person name="Han J."/>
            <person name="Lapidus A."/>
            <person name="Cheng J.-F."/>
            <person name="Goodwin L."/>
            <person name="Pitluck S."/>
            <person name="Peters L."/>
            <person name="Mikhailova N."/>
            <person name="Gu W."/>
            <person name="Detter J.C."/>
            <person name="Han C."/>
            <person name="Tapia R."/>
            <person name="Land M."/>
            <person name="Hauser L."/>
            <person name="Kyrpides N."/>
            <person name="Ivanova N."/>
            <person name="Pagani I."/>
            <person name="Johnson E."/>
            <person name="Mukhopadhyay B."/>
            <person name="Anderson I."/>
            <person name="Woyke T."/>
        </authorList>
    </citation>
    <scope>NUCLEOTIDE SEQUENCE [LARGE SCALE GENOMIC DNA]</scope>
    <source>
        <strain evidence="2 3">6</strain>
    </source>
</reference>
<proteinExistence type="predicted"/>
<dbReference type="eggNOG" id="COG0714">
    <property type="taxonomic scope" value="Bacteria"/>
</dbReference>
<evidence type="ECO:0000259" key="1">
    <source>
        <dbReference type="SMART" id="SM00952"/>
    </source>
</evidence>
<evidence type="ECO:0000313" key="3">
    <source>
        <dbReference type="Proteomes" id="UP000005753"/>
    </source>
</evidence>
<dbReference type="SMART" id="SM00952">
    <property type="entry name" value="RAP"/>
    <property type="match status" value="1"/>
</dbReference>
<dbReference type="InterPro" id="IPR011335">
    <property type="entry name" value="Restrct_endonuc-II-like"/>
</dbReference>
<dbReference type="eggNOG" id="COG1112">
    <property type="taxonomic scope" value="Bacteria"/>
</dbReference>
<dbReference type="InterPro" id="IPR045055">
    <property type="entry name" value="DNA2/NAM7-like"/>
</dbReference>
<dbReference type="InterPro" id="IPR049468">
    <property type="entry name" value="Restrct_endonuc-II-like_dom"/>
</dbReference>
<dbReference type="Gene3D" id="3.40.960.10">
    <property type="entry name" value="VSR Endonuclease"/>
    <property type="match status" value="1"/>
</dbReference>
<dbReference type="InterPro" id="IPR047187">
    <property type="entry name" value="SF1_C_Upf1"/>
</dbReference>
<dbReference type="InterPro" id="IPR027417">
    <property type="entry name" value="P-loop_NTPase"/>
</dbReference>
<dbReference type="EMBL" id="CM001487">
    <property type="protein sequence ID" value="EIM57674.1"/>
    <property type="molecule type" value="Genomic_DNA"/>
</dbReference>
<dbReference type="SUPFAM" id="SSF52980">
    <property type="entry name" value="Restriction endonuclease-like"/>
    <property type="match status" value="1"/>
</dbReference>
<dbReference type="InterPro" id="IPR013584">
    <property type="entry name" value="RAP"/>
</dbReference>
<dbReference type="Pfam" id="PF18741">
    <property type="entry name" value="MTES_1575"/>
    <property type="match status" value="1"/>
</dbReference>
<dbReference type="InterPro" id="IPR041677">
    <property type="entry name" value="DNA2/NAM7_AAA_11"/>
</dbReference>
<dbReference type="Gene3D" id="3.40.50.300">
    <property type="entry name" value="P-loop containing nucleotide triphosphate hydrolases"/>
    <property type="match status" value="3"/>
</dbReference>
<gene>
    <name evidence="2" type="ORF">EubceDRAFT1_1899</name>
</gene>
<name>I5AV51_EUBC6</name>
<dbReference type="PANTHER" id="PTHR10887">
    <property type="entry name" value="DNA2/NAM7 HELICASE FAMILY"/>
    <property type="match status" value="1"/>
</dbReference>
<reference evidence="2 3" key="1">
    <citation type="submission" date="2010-08" db="EMBL/GenBank/DDBJ databases">
        <authorList>
            <consortium name="US DOE Joint Genome Institute (JGI-PGF)"/>
            <person name="Lucas S."/>
            <person name="Copeland A."/>
            <person name="Lapidus A."/>
            <person name="Cheng J.-F."/>
            <person name="Bruce D."/>
            <person name="Goodwin L."/>
            <person name="Pitluck S."/>
            <person name="Land M.L."/>
            <person name="Hauser L."/>
            <person name="Chang Y.-J."/>
            <person name="Anderson I.J."/>
            <person name="Johnson E."/>
            <person name="Mulhopadhyay B."/>
            <person name="Kyrpides N."/>
            <person name="Woyke T.J."/>
        </authorList>
    </citation>
    <scope>NUCLEOTIDE SEQUENCE [LARGE SCALE GENOMIC DNA]</scope>
    <source>
        <strain evidence="2 3">6</strain>
    </source>
</reference>
<dbReference type="InterPro" id="IPR041679">
    <property type="entry name" value="DNA2/NAM7-like_C"/>
</dbReference>
<sequence>MDRKKLETIISRLTDSAAKNEAIIQDLTDHAEWIIRQPSVSLLYDQQDADVGFIDEIESAETSDELLVSLHSVSDADCSQIAAIQMAKKGKNFVLEGPPGTGKSQTVTNIIAELLYDGKKVLFVSEKKAAMDVVYHNLEMVGLGDFCLCIHSPEEDRGRVLADVNHALYLPASQIRRGTGEEIRKKQEAVKKLDDYQRQLHQINSGVNMSLWQLYEEAALYHGVPDIDYMIPDIRNLSEEDLHKTCDLLAAYADQVAGGVYDYHLNPWYGYIDPDQTVDNRRRLKYTLTRFTRWLDEMSTVTAEIPNLLGLPAVSLSSLKECRRVIDFMAQDTLITEAFFQPEELVRIDDAFKQISLLSSSQGTLEKEIFKNYRMDVLGIDAEDMEQKLLEFGGKMNRLMSPEYKDIINKLRMHRKDGKKTDYRTTLRDVRLLVQYQKAQKRFEKADAVVRGKVGSIYEGIESDWDRIRGQRERFQAMLRTGTDFGRFTTLKESRFAGLKRMCVTWSHRLSEMDNLKNGDLGYLRSAFDQDEIPFEEMNIRKLSARLKSCLENFDKLDVWQQMRRIMSDLRAHGDLEYLDALIDSGVSEKTFAKCYEKTYIRTWIDDLQHELPALAEFSRSGHERMVKTFRLEDRVQFDLNRKVIAAELSGHRPSLDKTGAGSAVAGFLSEDLKDRSLEETFDEYGHLITEIKPCLMMSPNSVSRYIRPGGIHFDVVIFEEASQITPEEALGCVSRADQIIVVGDPRQMPPSESSESLLDFSARALMQVRLKWHYRSHSEALIAFSNKYFYNGTMATFPTPYGRENSEGVHFTYVPKGQYDRHKKTNLAEAEVVVDKIFEIIEKYPRRSLGVVSFTTEQEEQIRQVLEKRRKKNPEFDKFFESNSVEPFFIKNIESVQGDERDTIIFSVTYGKDKIGNMTRTFGILSTENGERRLNVAVTRAKCMIQVISSVRSEEIRVNGKSAAGVVLLEKYLDYAENGAAVLGVEKPVNYSAHAEQNLEMEVRDYIRDLGFEVDMNYGLSAVKTDLAVRKPGSCDYMLCIEFDGESYHGLGNVRDRDRLRQEIMEKMGWKFTRVWATEWYKNAKKEKARLKKLLNA</sequence>
<feature type="domain" description="RAP" evidence="1">
    <location>
        <begin position="1042"/>
        <end position="1095"/>
    </location>
</feature>
<dbReference type="SUPFAM" id="SSF52540">
    <property type="entry name" value="P-loop containing nucleoside triphosphate hydrolases"/>
    <property type="match status" value="2"/>
</dbReference>
<dbReference type="Pfam" id="PF13087">
    <property type="entry name" value="AAA_12"/>
    <property type="match status" value="1"/>
</dbReference>
<organism evidence="2 3">
    <name type="scientific">Eubacterium cellulosolvens (strain ATCC 43171 / JCM 9499 / 6)</name>
    <name type="common">Cillobacterium cellulosolvens</name>
    <dbReference type="NCBI Taxonomy" id="633697"/>
    <lineage>
        <taxon>Bacteria</taxon>
        <taxon>Bacillati</taxon>
        <taxon>Bacillota</taxon>
        <taxon>Clostridia</taxon>
        <taxon>Eubacteriales</taxon>
        <taxon>Eubacteriaceae</taxon>
        <taxon>Eubacterium</taxon>
    </lineage>
</organism>
<dbReference type="PANTHER" id="PTHR10887:SF530">
    <property type="entry name" value="SUPERFAMILY I DNA HELICASES"/>
    <property type="match status" value="1"/>
</dbReference>
<dbReference type="Pfam" id="PF13086">
    <property type="entry name" value="AAA_11"/>
    <property type="match status" value="1"/>
</dbReference>
<dbReference type="AlphaFoldDB" id="I5AV51"/>
<dbReference type="Proteomes" id="UP000005753">
    <property type="component" value="Chromosome"/>
</dbReference>
<accession>I5AV51</accession>
<dbReference type="GO" id="GO:0004386">
    <property type="term" value="F:helicase activity"/>
    <property type="evidence" value="ECO:0007669"/>
    <property type="project" value="InterPro"/>
</dbReference>
<dbReference type="HOGENOM" id="CLU_000788_4_0_9"/>
<protein>
    <recommendedName>
        <fullName evidence="1">RAP domain-containing protein</fullName>
    </recommendedName>
</protein>